<dbReference type="PANTHER" id="PTHR30265">
    <property type="entry name" value="RHO-INTERACTING TRANSCRIPTION TERMINATION FACTOR NUSG"/>
    <property type="match status" value="1"/>
</dbReference>
<evidence type="ECO:0000313" key="7">
    <source>
        <dbReference type="EMBL" id="KKN43005.1"/>
    </source>
</evidence>
<keyword evidence="4" id="KW-0804">Transcription</keyword>
<dbReference type="SUPFAM" id="SSF82679">
    <property type="entry name" value="N-utilization substance G protein NusG, N-terminal domain"/>
    <property type="match status" value="1"/>
</dbReference>
<dbReference type="InterPro" id="IPR036735">
    <property type="entry name" value="NGN_dom_sf"/>
</dbReference>
<proteinExistence type="inferred from homology"/>
<dbReference type="Gene3D" id="3.30.70.940">
    <property type="entry name" value="NusG, N-terminal domain"/>
    <property type="match status" value="1"/>
</dbReference>
<dbReference type="InterPro" id="IPR008991">
    <property type="entry name" value="Translation_prot_SH3-like_sf"/>
</dbReference>
<dbReference type="NCBIfam" id="TIGR00922">
    <property type="entry name" value="nusG"/>
    <property type="match status" value="1"/>
</dbReference>
<dbReference type="InterPro" id="IPR014722">
    <property type="entry name" value="Rib_uL2_dom2"/>
</dbReference>
<evidence type="ECO:0000256" key="1">
    <source>
        <dbReference type="ARBA" id="ARBA00022472"/>
    </source>
</evidence>
<dbReference type="InterPro" id="IPR001062">
    <property type="entry name" value="Transcrpt_antiterm_NusG"/>
</dbReference>
<evidence type="ECO:0000256" key="2">
    <source>
        <dbReference type="ARBA" id="ARBA00022814"/>
    </source>
</evidence>
<dbReference type="GO" id="GO:0006353">
    <property type="term" value="P:DNA-templated transcription termination"/>
    <property type="evidence" value="ECO:0007669"/>
    <property type="project" value="UniProtKB-KW"/>
</dbReference>
<gene>
    <name evidence="7" type="ORF">LCGC14_0707580</name>
</gene>
<dbReference type="GO" id="GO:0005829">
    <property type="term" value="C:cytosol"/>
    <property type="evidence" value="ECO:0007669"/>
    <property type="project" value="TreeGrafter"/>
</dbReference>
<organism evidence="7">
    <name type="scientific">marine sediment metagenome</name>
    <dbReference type="NCBI Taxonomy" id="412755"/>
    <lineage>
        <taxon>unclassified sequences</taxon>
        <taxon>metagenomes</taxon>
        <taxon>ecological metagenomes</taxon>
    </lineage>
</organism>
<dbReference type="GO" id="GO:0006354">
    <property type="term" value="P:DNA-templated transcription elongation"/>
    <property type="evidence" value="ECO:0007669"/>
    <property type="project" value="InterPro"/>
</dbReference>
<dbReference type="CDD" id="cd06091">
    <property type="entry name" value="KOW_NusG"/>
    <property type="match status" value="1"/>
</dbReference>
<dbReference type="CDD" id="cd09891">
    <property type="entry name" value="NGN_Bact_1"/>
    <property type="match status" value="1"/>
</dbReference>
<evidence type="ECO:0000256" key="4">
    <source>
        <dbReference type="ARBA" id="ARBA00023163"/>
    </source>
</evidence>
<dbReference type="Pfam" id="PF00467">
    <property type="entry name" value="KOW"/>
    <property type="match status" value="1"/>
</dbReference>
<dbReference type="Gene3D" id="2.30.30.30">
    <property type="match status" value="1"/>
</dbReference>
<accession>A0A0F9QG10</accession>
<dbReference type="InterPro" id="IPR005824">
    <property type="entry name" value="KOW"/>
</dbReference>
<dbReference type="GO" id="GO:0031564">
    <property type="term" value="P:transcription antitermination"/>
    <property type="evidence" value="ECO:0007669"/>
    <property type="project" value="UniProtKB-KW"/>
</dbReference>
<dbReference type="Pfam" id="PF02357">
    <property type="entry name" value="NusG"/>
    <property type="match status" value="1"/>
</dbReference>
<evidence type="ECO:0000259" key="5">
    <source>
        <dbReference type="SMART" id="SM00738"/>
    </source>
</evidence>
<dbReference type="EMBL" id="LAZR01001542">
    <property type="protein sequence ID" value="KKN43005.1"/>
    <property type="molecule type" value="Genomic_DNA"/>
</dbReference>
<keyword evidence="3" id="KW-0805">Transcription regulation</keyword>
<comment type="caution">
    <text evidence="7">The sequence shown here is derived from an EMBL/GenBank/DDBJ whole genome shotgun (WGS) entry which is preliminary data.</text>
</comment>
<dbReference type="InterPro" id="IPR047050">
    <property type="entry name" value="NGN"/>
</dbReference>
<name>A0A0F9QG10_9ZZZZ</name>
<reference evidence="7" key="1">
    <citation type="journal article" date="2015" name="Nature">
        <title>Complex archaea that bridge the gap between prokaryotes and eukaryotes.</title>
        <authorList>
            <person name="Spang A."/>
            <person name="Saw J.H."/>
            <person name="Jorgensen S.L."/>
            <person name="Zaremba-Niedzwiedzka K."/>
            <person name="Martijn J."/>
            <person name="Lind A.E."/>
            <person name="van Eijk R."/>
            <person name="Schleper C."/>
            <person name="Guy L."/>
            <person name="Ettema T.J."/>
        </authorList>
    </citation>
    <scope>NUCLEOTIDE SEQUENCE</scope>
</reference>
<protein>
    <recommendedName>
        <fullName evidence="8">NusG-like N-terminal domain-containing protein</fullName>
    </recommendedName>
</protein>
<dbReference type="AlphaFoldDB" id="A0A0F9QG10"/>
<evidence type="ECO:0000256" key="3">
    <source>
        <dbReference type="ARBA" id="ARBA00023015"/>
    </source>
</evidence>
<dbReference type="SUPFAM" id="SSF50104">
    <property type="entry name" value="Translation proteins SH3-like domain"/>
    <property type="match status" value="1"/>
</dbReference>
<dbReference type="InterPro" id="IPR006645">
    <property type="entry name" value="NGN-like_dom"/>
</dbReference>
<evidence type="ECO:0008006" key="8">
    <source>
        <dbReference type="Google" id="ProtNLM"/>
    </source>
</evidence>
<feature type="domain" description="KOW" evidence="6">
    <location>
        <begin position="132"/>
        <end position="159"/>
    </location>
</feature>
<dbReference type="HAMAP" id="MF_00948">
    <property type="entry name" value="NusG"/>
    <property type="match status" value="1"/>
</dbReference>
<keyword evidence="2" id="KW-0889">Transcription antitermination</keyword>
<dbReference type="PANTHER" id="PTHR30265:SF2">
    <property type="entry name" value="TRANSCRIPTION TERMINATION_ANTITERMINATION PROTEIN NUSG"/>
    <property type="match status" value="1"/>
</dbReference>
<dbReference type="InterPro" id="IPR043425">
    <property type="entry name" value="NusG-like"/>
</dbReference>
<dbReference type="GO" id="GO:0032784">
    <property type="term" value="P:regulation of DNA-templated transcription elongation"/>
    <property type="evidence" value="ECO:0007669"/>
    <property type="project" value="InterPro"/>
</dbReference>
<evidence type="ECO:0000259" key="6">
    <source>
        <dbReference type="SMART" id="SM00739"/>
    </source>
</evidence>
<keyword evidence="1" id="KW-0806">Transcription termination</keyword>
<dbReference type="SMART" id="SM00739">
    <property type="entry name" value="KOW"/>
    <property type="match status" value="1"/>
</dbReference>
<dbReference type="SMART" id="SM00738">
    <property type="entry name" value="NGN"/>
    <property type="match status" value="1"/>
</dbReference>
<sequence length="186" mass="21073">MTMQWFVLRVASNKEDQVRDALERKVKIEALEARIGRILVPTERRPTPRGGRAREKKKFVDRKMYPGYVFIEMELDESGRLAEEPWYLIRETTGVGDFIGSGGKPTAMAPADVEKMLMQVEKAVEGAPVAVEFGKGDIVKIKEGAFENFEGPVDEVLIDKGLVRVIVTIFGRATPMELEYWQVERV</sequence>
<feature type="domain" description="NusG-like N-terminal" evidence="5">
    <location>
        <begin position="2"/>
        <end position="120"/>
    </location>
</feature>
<dbReference type="PRINTS" id="PR00338">
    <property type="entry name" value="NUSGTNSCPFCT"/>
</dbReference>